<reference evidence="1" key="1">
    <citation type="journal article" date="2015" name="Nature">
        <title>Complex archaea that bridge the gap between prokaryotes and eukaryotes.</title>
        <authorList>
            <person name="Spang A."/>
            <person name="Saw J.H."/>
            <person name="Jorgensen S.L."/>
            <person name="Zaremba-Niedzwiedzka K."/>
            <person name="Martijn J."/>
            <person name="Lind A.E."/>
            <person name="van Eijk R."/>
            <person name="Schleper C."/>
            <person name="Guy L."/>
            <person name="Ettema T.J."/>
        </authorList>
    </citation>
    <scope>NUCLEOTIDE SEQUENCE</scope>
</reference>
<accession>A0A0F8WLU3</accession>
<dbReference type="AlphaFoldDB" id="A0A0F8WLU3"/>
<evidence type="ECO:0008006" key="2">
    <source>
        <dbReference type="Google" id="ProtNLM"/>
    </source>
</evidence>
<proteinExistence type="predicted"/>
<dbReference type="Pfam" id="PF25209">
    <property type="entry name" value="Phage_capsid_4"/>
    <property type="match status" value="1"/>
</dbReference>
<protein>
    <recommendedName>
        <fullName evidence="2">Bacteriophage Mu GpT domain-containing protein</fullName>
    </recommendedName>
</protein>
<gene>
    <name evidence="1" type="ORF">LCGC14_3052110</name>
</gene>
<dbReference type="EMBL" id="LAZR01064360">
    <property type="protein sequence ID" value="KKK57673.1"/>
    <property type="molecule type" value="Genomic_DNA"/>
</dbReference>
<sequence>MQREAMEHIPMTETFIAARDLLRQRNVPHLQRRMREVNDLLIDTRMSPFERRQRLYKEAATTSDFPLLFSNVLERQMVAAYKAAEPDVFAYIGQGIQNDFRSKDWLSAHGGEGALPKVLEHGEYKGIKISEGKVTSVLEKFGRAYPYSWETLLNDNLGALAPAAKVARAARRTVWREATNLIAETAGPHAGLYGAPVTHPLDGKSITNLGSRALTVDTFGLAVQDMADQVDFDGEPIIIENLHLVVPPAGRTKAFEVLESETIVAAGTAGSVTIRGSRNPAKLFNVKLHVNPYLPIINTTNGVSTWLLFADPGTDGPAAVLNFLRGRVTPEVVFKSSDKVAAGG</sequence>
<feature type="non-terminal residue" evidence="1">
    <location>
        <position position="344"/>
    </location>
</feature>
<evidence type="ECO:0000313" key="1">
    <source>
        <dbReference type="EMBL" id="KKK57673.1"/>
    </source>
</evidence>
<name>A0A0F8WLU3_9ZZZZ</name>
<organism evidence="1">
    <name type="scientific">marine sediment metagenome</name>
    <dbReference type="NCBI Taxonomy" id="412755"/>
    <lineage>
        <taxon>unclassified sequences</taxon>
        <taxon>metagenomes</taxon>
        <taxon>ecological metagenomes</taxon>
    </lineage>
</organism>
<comment type="caution">
    <text evidence="1">The sequence shown here is derived from an EMBL/GenBank/DDBJ whole genome shotgun (WGS) entry which is preliminary data.</text>
</comment>